<reference evidence="1 2" key="1">
    <citation type="journal article" date="2013" name="Genome Announc.">
        <title>Genome Sequence of Moraxella macacae 0408225, a Novel Bacterial Species Isolated from a Cynomolgus Macaque with Epistaxis.</title>
        <authorList>
            <person name="Ladner J.T."/>
            <person name="Whitehouse C.A."/>
            <person name="Koroleva G.I."/>
            <person name="Palacios G.F."/>
        </authorList>
    </citation>
    <scope>NUCLEOTIDE SEQUENCE [LARGE SCALE GENOMIC DNA]</scope>
    <source>
        <strain evidence="1 2">0408225</strain>
    </source>
</reference>
<dbReference type="AlphaFoldDB" id="L2F8K0"/>
<dbReference type="PATRIC" id="fig|1230338.3.peg.50"/>
<evidence type="ECO:0000313" key="2">
    <source>
        <dbReference type="Proteomes" id="UP000023795"/>
    </source>
</evidence>
<comment type="caution">
    <text evidence="1">The sequence shown here is derived from an EMBL/GenBank/DDBJ whole genome shotgun (WGS) entry which is preliminary data.</text>
</comment>
<name>L2F8K0_9GAMM</name>
<organism evidence="1 2">
    <name type="scientific">Moraxella macacae 0408225</name>
    <dbReference type="NCBI Taxonomy" id="1230338"/>
    <lineage>
        <taxon>Bacteria</taxon>
        <taxon>Pseudomonadati</taxon>
        <taxon>Pseudomonadota</taxon>
        <taxon>Gammaproteobacteria</taxon>
        <taxon>Moraxellales</taxon>
        <taxon>Moraxellaceae</taxon>
        <taxon>Moraxella</taxon>
    </lineage>
</organism>
<proteinExistence type="predicted"/>
<dbReference type="STRING" id="1230338.MOMA_00260"/>
<dbReference type="eggNOG" id="ENOG50331CX">
    <property type="taxonomic scope" value="Bacteria"/>
</dbReference>
<dbReference type="EMBL" id="ANIN01000001">
    <property type="protein sequence ID" value="ELA08798.1"/>
    <property type="molecule type" value="Genomic_DNA"/>
</dbReference>
<evidence type="ECO:0008006" key="3">
    <source>
        <dbReference type="Google" id="ProtNLM"/>
    </source>
</evidence>
<protein>
    <recommendedName>
        <fullName evidence="3">Knr4/Smi1-like domain-containing protein</fullName>
    </recommendedName>
</protein>
<gene>
    <name evidence="1" type="ORF">MOMA_00260</name>
</gene>
<dbReference type="OrthoDB" id="6646616at2"/>
<dbReference type="Proteomes" id="UP000023795">
    <property type="component" value="Unassembled WGS sequence"/>
</dbReference>
<evidence type="ECO:0000313" key="1">
    <source>
        <dbReference type="EMBL" id="ELA08798.1"/>
    </source>
</evidence>
<keyword evidence="2" id="KW-1185">Reference proteome</keyword>
<accession>L2F8K0</accession>
<sequence length="231" mass="26190">MINPIVLIKKLYQLDDKNPKTLGFDIDEMNDLEQLSQVTLPPLLFHYCLELGKVQALNHSHHTLLPLPFNKTADHLIIAKDNSGEAIWGIHQDDLNTANPPVFVSRNHDTYDKEHIHWLKELPLASFLLAQAIFNGVNGGLKHYAQVFDFIGDTIPVDIVEKLQNPVIGAIEIDTLHQKHERFFQIDDYKTVLMLSFNELNLPNAFYMGGQDTAAFSRVANQLAVAWDTLV</sequence>
<dbReference type="RefSeq" id="WP_009501174.1">
    <property type="nucleotide sequence ID" value="NZ_ANIN01000001.1"/>
</dbReference>